<dbReference type="EMBL" id="QNUK01000038">
    <property type="protein sequence ID" value="KAF5905947.1"/>
    <property type="molecule type" value="Genomic_DNA"/>
</dbReference>
<name>A0A8J4UTU3_CLAMG</name>
<sequence>MEELKKSTAVNFSAGRLVKRFRTRGPDLYEIKSLPLAPEKVPPENVGQTCWSFGSRDRCIFAKTLSIVVDFVQPSSSHRW</sequence>
<dbReference type="Proteomes" id="UP000727407">
    <property type="component" value="Unassembled WGS sequence"/>
</dbReference>
<dbReference type="AlphaFoldDB" id="A0A8J4UTU3"/>
<organism evidence="1 2">
    <name type="scientific">Clarias magur</name>
    <name type="common">Asian catfish</name>
    <name type="synonym">Macropteronotus magur</name>
    <dbReference type="NCBI Taxonomy" id="1594786"/>
    <lineage>
        <taxon>Eukaryota</taxon>
        <taxon>Metazoa</taxon>
        <taxon>Chordata</taxon>
        <taxon>Craniata</taxon>
        <taxon>Vertebrata</taxon>
        <taxon>Euteleostomi</taxon>
        <taxon>Actinopterygii</taxon>
        <taxon>Neopterygii</taxon>
        <taxon>Teleostei</taxon>
        <taxon>Ostariophysi</taxon>
        <taxon>Siluriformes</taxon>
        <taxon>Clariidae</taxon>
        <taxon>Clarias</taxon>
    </lineage>
</organism>
<keyword evidence="2" id="KW-1185">Reference proteome</keyword>
<protein>
    <submittedName>
        <fullName evidence="1">Uncharacterized protein</fullName>
    </submittedName>
</protein>
<reference evidence="1" key="1">
    <citation type="submission" date="2020-07" db="EMBL/GenBank/DDBJ databases">
        <title>Clarias magur genome sequencing, assembly and annotation.</title>
        <authorList>
            <person name="Kushwaha B."/>
            <person name="Kumar R."/>
            <person name="Das P."/>
            <person name="Joshi C.G."/>
            <person name="Kumar D."/>
            <person name="Nagpure N.S."/>
            <person name="Pandey M."/>
            <person name="Agarwal S."/>
            <person name="Srivastava S."/>
            <person name="Singh M."/>
            <person name="Sahoo L."/>
            <person name="Jayasankar P."/>
            <person name="Meher P.K."/>
            <person name="Koringa P.G."/>
            <person name="Iquebal M.A."/>
            <person name="Das S.P."/>
            <person name="Bit A."/>
            <person name="Patnaik S."/>
            <person name="Patel N."/>
            <person name="Shah T.M."/>
            <person name="Hinsu A."/>
            <person name="Jena J.K."/>
        </authorList>
    </citation>
    <scope>NUCLEOTIDE SEQUENCE</scope>
    <source>
        <strain evidence="1">CIFAMagur01</strain>
        <tissue evidence="1">Testis</tissue>
    </source>
</reference>
<comment type="caution">
    <text evidence="1">The sequence shown here is derived from an EMBL/GenBank/DDBJ whole genome shotgun (WGS) entry which is preliminary data.</text>
</comment>
<accession>A0A8J4UTU3</accession>
<gene>
    <name evidence="1" type="ORF">DAT39_004307</name>
</gene>
<proteinExistence type="predicted"/>
<evidence type="ECO:0000313" key="2">
    <source>
        <dbReference type="Proteomes" id="UP000727407"/>
    </source>
</evidence>
<evidence type="ECO:0000313" key="1">
    <source>
        <dbReference type="EMBL" id="KAF5905947.1"/>
    </source>
</evidence>